<evidence type="ECO:0000259" key="1">
    <source>
        <dbReference type="Pfam" id="PF21168"/>
    </source>
</evidence>
<sequence>MKYHRIKCEIYKAEGKTWERMAEELLLSAVRRERVVRLIFFTACKDNQEYRQQRTFLEQWADSHFPSPRPVVSVVAQKPLEGELVLEVHSLPLSVDEAVMLEERFASSVRYLRITSADYREIIAGGLCADDLNLPIREQSEQTFRKAEEILKAEQMNFGDIVRQWNYLEGITDIAHGNQCYQDFNDVRSQFYATSEWQSGYPAATGIGAQHGGIQIDFNAVSGKIGIIPLDNDWQRAAHVYSDEVLISHRPDTEKGTPKFERGKSLSDHQQEVIYISGTAAIRGEESMVTGDVLWQTEITLENIQHLIGLEEGKEKLPEHSGKLELLRVYLKNEKDAQIVKEDMDKLCPGVPVAYLYADVCREELLVEIEGIAHL</sequence>
<evidence type="ECO:0000313" key="3">
    <source>
        <dbReference type="Proteomes" id="UP000095606"/>
    </source>
</evidence>
<evidence type="ECO:0000313" key="2">
    <source>
        <dbReference type="EMBL" id="CUP64487.1"/>
    </source>
</evidence>
<organism evidence="2 3">
    <name type="scientific">Bacteroides faecis</name>
    <dbReference type="NCBI Taxonomy" id="674529"/>
    <lineage>
        <taxon>Bacteria</taxon>
        <taxon>Pseudomonadati</taxon>
        <taxon>Bacteroidota</taxon>
        <taxon>Bacteroidia</taxon>
        <taxon>Bacteroidales</taxon>
        <taxon>Bacteroidaceae</taxon>
        <taxon>Bacteroides</taxon>
    </lineage>
</organism>
<dbReference type="SUPFAM" id="SSF55298">
    <property type="entry name" value="YjgF-like"/>
    <property type="match status" value="2"/>
</dbReference>
<dbReference type="EMBL" id="CZAE01000015">
    <property type="protein sequence ID" value="CUP64487.1"/>
    <property type="molecule type" value="Genomic_DNA"/>
</dbReference>
<keyword evidence="2" id="KW-0223">Dioxygenase</keyword>
<gene>
    <name evidence="2" type="ORF">ERS852461_03039</name>
</gene>
<dbReference type="CDD" id="cd06153">
    <property type="entry name" value="YjgF_YER057c_UK114_like_5"/>
    <property type="match status" value="1"/>
</dbReference>
<dbReference type="GeneID" id="69589217"/>
<name>A0A174PZC8_9BACE</name>
<dbReference type="InterPro" id="IPR049368">
    <property type="entry name" value="FkbO_Hyg5-like_N"/>
</dbReference>
<dbReference type="InterPro" id="IPR006175">
    <property type="entry name" value="YjgF/YER057c/UK114"/>
</dbReference>
<dbReference type="GO" id="GO:0051213">
    <property type="term" value="F:dioxygenase activity"/>
    <property type="evidence" value="ECO:0007669"/>
    <property type="project" value="UniProtKB-KW"/>
</dbReference>
<dbReference type="PANTHER" id="PTHR11803:SF59">
    <property type="entry name" value="ENDORIBONUCLEASE"/>
    <property type="match status" value="1"/>
</dbReference>
<feature type="domain" description="Chorismatase FkbO/Hyg5-like N-terminal" evidence="1">
    <location>
        <begin position="125"/>
        <end position="218"/>
    </location>
</feature>
<dbReference type="GO" id="GO:0019239">
    <property type="term" value="F:deaminase activity"/>
    <property type="evidence" value="ECO:0007669"/>
    <property type="project" value="TreeGrafter"/>
</dbReference>
<dbReference type="GO" id="GO:0005829">
    <property type="term" value="C:cytosol"/>
    <property type="evidence" value="ECO:0007669"/>
    <property type="project" value="TreeGrafter"/>
</dbReference>
<dbReference type="PANTHER" id="PTHR11803">
    <property type="entry name" value="2-IMINOBUTANOATE/2-IMINOPROPANOATE DEAMINASE RIDA"/>
    <property type="match status" value="1"/>
</dbReference>
<keyword evidence="2" id="KW-0560">Oxidoreductase</keyword>
<proteinExistence type="predicted"/>
<dbReference type="InterPro" id="IPR035959">
    <property type="entry name" value="RutC-like_sf"/>
</dbReference>
<dbReference type="Pfam" id="PF21168">
    <property type="entry name" value="FkbO_Hyg5-like_N"/>
    <property type="match status" value="1"/>
</dbReference>
<accession>A0A174PZC8</accession>
<dbReference type="Proteomes" id="UP000095606">
    <property type="component" value="Unassembled WGS sequence"/>
</dbReference>
<dbReference type="Gene3D" id="3.30.1330.40">
    <property type="entry name" value="RutC-like"/>
    <property type="match status" value="2"/>
</dbReference>
<protein>
    <submittedName>
        <fullName evidence="2">Pteridine-dependent dioxygenase</fullName>
    </submittedName>
</protein>
<dbReference type="AlphaFoldDB" id="A0A174PZC8"/>
<reference evidence="2 3" key="1">
    <citation type="submission" date="2015-09" db="EMBL/GenBank/DDBJ databases">
        <authorList>
            <consortium name="Pathogen Informatics"/>
        </authorList>
    </citation>
    <scope>NUCLEOTIDE SEQUENCE [LARGE SCALE GENOMIC DNA]</scope>
    <source>
        <strain evidence="2 3">2789STDY5834846</strain>
    </source>
</reference>
<dbReference type="RefSeq" id="WP_055270087.1">
    <property type="nucleotide sequence ID" value="NZ_CAXKYA010000009.1"/>
</dbReference>